<feature type="compositionally biased region" description="Polar residues" evidence="1">
    <location>
        <begin position="7"/>
        <end position="20"/>
    </location>
</feature>
<evidence type="ECO:0000313" key="2">
    <source>
        <dbReference type="EMBL" id="GFH26066.1"/>
    </source>
</evidence>
<gene>
    <name evidence="2" type="ORF">HaLaN_24151</name>
</gene>
<sequence>MWPHATLPTSVLGQQVGGESTQNGSWWVFALPARARRNHRRRPNHLSLPQQQAVAHTVRKYFAAAAFGFAIVLRAAER</sequence>
<keyword evidence="3" id="KW-1185">Reference proteome</keyword>
<accession>A0A6A0A248</accession>
<evidence type="ECO:0000313" key="3">
    <source>
        <dbReference type="Proteomes" id="UP000485058"/>
    </source>
</evidence>
<dbReference type="EMBL" id="BLLF01003010">
    <property type="protein sequence ID" value="GFH26066.1"/>
    <property type="molecule type" value="Genomic_DNA"/>
</dbReference>
<evidence type="ECO:0000256" key="1">
    <source>
        <dbReference type="SAM" id="MobiDB-lite"/>
    </source>
</evidence>
<feature type="non-terminal residue" evidence="2">
    <location>
        <position position="1"/>
    </location>
</feature>
<proteinExistence type="predicted"/>
<name>A0A6A0A248_HAELA</name>
<feature type="region of interest" description="Disordered" evidence="1">
    <location>
        <begin position="1"/>
        <end position="20"/>
    </location>
</feature>
<reference evidence="2 3" key="1">
    <citation type="submission" date="2020-02" db="EMBL/GenBank/DDBJ databases">
        <title>Draft genome sequence of Haematococcus lacustris strain NIES-144.</title>
        <authorList>
            <person name="Morimoto D."/>
            <person name="Nakagawa S."/>
            <person name="Yoshida T."/>
            <person name="Sawayama S."/>
        </authorList>
    </citation>
    <scope>NUCLEOTIDE SEQUENCE [LARGE SCALE GENOMIC DNA]</scope>
    <source>
        <strain evidence="2 3">NIES-144</strain>
    </source>
</reference>
<dbReference type="AlphaFoldDB" id="A0A6A0A248"/>
<comment type="caution">
    <text evidence="2">The sequence shown here is derived from an EMBL/GenBank/DDBJ whole genome shotgun (WGS) entry which is preliminary data.</text>
</comment>
<protein>
    <submittedName>
        <fullName evidence="2">Uncharacterized protein</fullName>
    </submittedName>
</protein>
<dbReference type="Proteomes" id="UP000485058">
    <property type="component" value="Unassembled WGS sequence"/>
</dbReference>
<organism evidence="2 3">
    <name type="scientific">Haematococcus lacustris</name>
    <name type="common">Green alga</name>
    <name type="synonym">Haematococcus pluvialis</name>
    <dbReference type="NCBI Taxonomy" id="44745"/>
    <lineage>
        <taxon>Eukaryota</taxon>
        <taxon>Viridiplantae</taxon>
        <taxon>Chlorophyta</taxon>
        <taxon>core chlorophytes</taxon>
        <taxon>Chlorophyceae</taxon>
        <taxon>CS clade</taxon>
        <taxon>Chlamydomonadales</taxon>
        <taxon>Haematococcaceae</taxon>
        <taxon>Haematococcus</taxon>
    </lineage>
</organism>